<evidence type="ECO:0000313" key="5">
    <source>
        <dbReference type="Proteomes" id="UP000650224"/>
    </source>
</evidence>
<dbReference type="Pfam" id="PF00535">
    <property type="entry name" value="Glycos_transf_2"/>
    <property type="match status" value="1"/>
</dbReference>
<dbReference type="GO" id="GO:0016740">
    <property type="term" value="F:transferase activity"/>
    <property type="evidence" value="ECO:0007669"/>
    <property type="project" value="UniProtKB-KW"/>
</dbReference>
<dbReference type="InterPro" id="IPR001173">
    <property type="entry name" value="Glyco_trans_2-like"/>
</dbReference>
<dbReference type="InterPro" id="IPR050834">
    <property type="entry name" value="Glycosyltransf_2"/>
</dbReference>
<accession>A0A8I0HQC9</accession>
<dbReference type="RefSeq" id="WP_191734315.1">
    <property type="nucleotide sequence ID" value="NZ_JACSPR010000010.1"/>
</dbReference>
<feature type="domain" description="Galactosyltransferase C-terminal" evidence="3">
    <location>
        <begin position="461"/>
        <end position="501"/>
    </location>
</feature>
<dbReference type="EMBL" id="JACSPR010000010">
    <property type="protein sequence ID" value="MBD8031079.1"/>
    <property type="molecule type" value="Genomic_DNA"/>
</dbReference>
<name>A0A8I0HQC9_9CORY</name>
<keyword evidence="5" id="KW-1185">Reference proteome</keyword>
<dbReference type="Pfam" id="PF02709">
    <property type="entry name" value="Glyco_transf_7C"/>
    <property type="match status" value="1"/>
</dbReference>
<proteinExistence type="predicted"/>
<dbReference type="SUPFAM" id="SSF53756">
    <property type="entry name" value="UDP-Glycosyltransferase/glycogen phosphorylase"/>
    <property type="match status" value="1"/>
</dbReference>
<comment type="caution">
    <text evidence="4">The sequence shown here is derived from an EMBL/GenBank/DDBJ whole genome shotgun (WGS) entry which is preliminary data.</text>
</comment>
<protein>
    <submittedName>
        <fullName evidence="4">Glycosyltransferase</fullName>
    </submittedName>
</protein>
<keyword evidence="1 4" id="KW-0808">Transferase</keyword>
<evidence type="ECO:0000256" key="1">
    <source>
        <dbReference type="ARBA" id="ARBA00022679"/>
    </source>
</evidence>
<organism evidence="4 5">
    <name type="scientific">Corynebacterium gallinarum</name>
    <dbReference type="NCBI Taxonomy" id="2762214"/>
    <lineage>
        <taxon>Bacteria</taxon>
        <taxon>Bacillati</taxon>
        <taxon>Actinomycetota</taxon>
        <taxon>Actinomycetes</taxon>
        <taxon>Mycobacteriales</taxon>
        <taxon>Corynebacteriaceae</taxon>
        <taxon>Corynebacterium</taxon>
    </lineage>
</organism>
<dbReference type="PANTHER" id="PTHR43685">
    <property type="entry name" value="GLYCOSYLTRANSFERASE"/>
    <property type="match status" value="1"/>
</dbReference>
<evidence type="ECO:0000259" key="2">
    <source>
        <dbReference type="Pfam" id="PF00535"/>
    </source>
</evidence>
<dbReference type="InterPro" id="IPR029044">
    <property type="entry name" value="Nucleotide-diphossugar_trans"/>
</dbReference>
<dbReference type="Gene3D" id="3.40.50.2000">
    <property type="entry name" value="Glycogen Phosphorylase B"/>
    <property type="match status" value="1"/>
</dbReference>
<sequence length="679" mass="74681">MNMTHLIVGPAEHGVTEYARLLVDHTGGTPATLESALRPGPVHVTFTDHLFGPDPEQAVDAVLAAVEGHPFCVSFHDVPQPEEGAERFERRSRAYRRLARVADLTVTNSRHEASFFDTEGTKVHSIPLPLPEAPPRSADPVPGTVGVLGFIYPGKGHETIVEAASQVGGLEVRALGGFSAGHEDMDLPGVEVTGYLPDEELWAQMDRIAIPVCAHRHFSASGSLMRWLAAGRRVLVTDSDYAREVAEMFPDQVVTVTDWPAALADAAADEGFAARVDKQHRWGWPEVATAWQDLWIEYFGPWLRDNIPPELTDTPPAPVSVVIPYYNDIDSLRRVIAGVENNGHGSDVEIIIADDGSTTAPEVTTSLPVTVVRQDDLGFRAAAARNLGVRSAHHEVVVFLDGDTVPRPGYLTAMSRWVTADPRCVVVGTRLQDGVEPQWLRDAWGYTDNLRLADETSFRFIISSVLATSKTMFNKVGGFDETMVGYGGEDWELGWRLWNAGAIFLHDPEAIADHLEPDWAAREKPEEMKLAEKNAETIALASRITHPLARPAGVVFDRQDIIVHLPEDTPEPVVKAWLDAGDVHVAGPTSRLFRADPRVGPGTGRVRIDLDQPVLPPEDLPARVARVEKLGGLAILRHDNRDIGRIRAERVVNRSPGIIHTQMHPWTGTQRLERWLAGW</sequence>
<gene>
    <name evidence="4" type="ORF">H9627_12260</name>
</gene>
<dbReference type="InterPro" id="IPR027791">
    <property type="entry name" value="Galactosyl_T_C"/>
</dbReference>
<dbReference type="AlphaFoldDB" id="A0A8I0HQC9"/>
<dbReference type="PANTHER" id="PTHR43685:SF3">
    <property type="entry name" value="SLR2126 PROTEIN"/>
    <property type="match status" value="1"/>
</dbReference>
<feature type="domain" description="Glycosyltransferase 2-like" evidence="2">
    <location>
        <begin position="320"/>
        <end position="451"/>
    </location>
</feature>
<dbReference type="SUPFAM" id="SSF53448">
    <property type="entry name" value="Nucleotide-diphospho-sugar transferases"/>
    <property type="match status" value="1"/>
</dbReference>
<dbReference type="Proteomes" id="UP000650224">
    <property type="component" value="Unassembled WGS sequence"/>
</dbReference>
<evidence type="ECO:0000313" key="4">
    <source>
        <dbReference type="EMBL" id="MBD8031079.1"/>
    </source>
</evidence>
<reference evidence="4 5" key="1">
    <citation type="submission" date="2020-08" db="EMBL/GenBank/DDBJ databases">
        <title>A Genomic Blueprint of the Chicken Gut Microbiome.</title>
        <authorList>
            <person name="Gilroy R."/>
            <person name="Ravi A."/>
            <person name="Getino M."/>
            <person name="Pursley I."/>
            <person name="Horton D.L."/>
            <person name="Alikhan N.-F."/>
            <person name="Baker D."/>
            <person name="Gharbi K."/>
            <person name="Hall N."/>
            <person name="Watson M."/>
            <person name="Adriaenssens E.M."/>
            <person name="Foster-Nyarko E."/>
            <person name="Jarju S."/>
            <person name="Secka A."/>
            <person name="Antonio M."/>
            <person name="Oren A."/>
            <person name="Chaudhuri R."/>
            <person name="La Ragione R.M."/>
            <person name="Hildebrand F."/>
            <person name="Pallen M.J."/>
        </authorList>
    </citation>
    <scope>NUCLEOTIDE SEQUENCE [LARGE SCALE GENOMIC DNA]</scope>
    <source>
        <strain evidence="4 5">Sa1YVA5</strain>
    </source>
</reference>
<dbReference type="Gene3D" id="3.90.550.10">
    <property type="entry name" value="Spore Coat Polysaccharide Biosynthesis Protein SpsA, Chain A"/>
    <property type="match status" value="1"/>
</dbReference>
<evidence type="ECO:0000259" key="3">
    <source>
        <dbReference type="Pfam" id="PF02709"/>
    </source>
</evidence>